<name>A0A0F6W4R8_9BACT</name>
<dbReference type="InterPro" id="IPR045175">
    <property type="entry name" value="M28_fam"/>
</dbReference>
<proteinExistence type="predicted"/>
<dbReference type="Gene3D" id="3.40.630.10">
    <property type="entry name" value="Zn peptidases"/>
    <property type="match status" value="1"/>
</dbReference>
<evidence type="ECO:0000259" key="2">
    <source>
        <dbReference type="Pfam" id="PF04389"/>
    </source>
</evidence>
<dbReference type="GO" id="GO:0008235">
    <property type="term" value="F:metalloexopeptidase activity"/>
    <property type="evidence" value="ECO:0007669"/>
    <property type="project" value="InterPro"/>
</dbReference>
<evidence type="ECO:0000256" key="1">
    <source>
        <dbReference type="SAM" id="SignalP"/>
    </source>
</evidence>
<keyword evidence="1" id="KW-0732">Signal</keyword>
<dbReference type="GO" id="GO:0006508">
    <property type="term" value="P:proteolysis"/>
    <property type="evidence" value="ECO:0007669"/>
    <property type="project" value="InterPro"/>
</dbReference>
<feature type="domain" description="Peptidase M28" evidence="2">
    <location>
        <begin position="99"/>
        <end position="304"/>
    </location>
</feature>
<dbReference type="PANTHER" id="PTHR12147:SF26">
    <property type="entry name" value="PEPTIDASE M28 DOMAIN-CONTAINING PROTEIN"/>
    <property type="match status" value="1"/>
</dbReference>
<gene>
    <name evidence="3" type="ORF">DB32_004529</name>
</gene>
<dbReference type="PANTHER" id="PTHR12147">
    <property type="entry name" value="METALLOPEPTIDASE M28 FAMILY MEMBER"/>
    <property type="match status" value="1"/>
</dbReference>
<sequence length="387" mass="41966">MKRAVIAAIVFAAASTATVHPASPSLAAGAAVAEDPRRVRVSHASSMRELVDELCSDRCAGRAAGTEGGRIARGVVIDALRTVGLDPFEQAVPKARGANVLATIPGEIDRYVMVAAHYDHLGTVGRHVYRGADDNAASVAILVDVARRLAAARPMGRGVIIAAFDAEEPPYFLTAAMGSEHFARHPTVPLERIDMMVCLELVGHALGDAHRPSEVRRTMFLLGAERSEGTLTHVHALARTEPGLIIRPADAEVIPRLSDYAAFWERERPFVLLTGGRSRHYHTPDDLPQYLDFARMQATAAWIERFVREQCARHEAPFVFRDRRDDATTLDSIGDLLTPLATVSDVAAMGAQMARSLRARVRRDGALPHDARGQLEQLVAGIESSFA</sequence>
<feature type="chain" id="PRO_5002511870" evidence="1">
    <location>
        <begin position="23"/>
        <end position="387"/>
    </location>
</feature>
<protein>
    <submittedName>
        <fullName evidence="3">Peptidase M28</fullName>
    </submittedName>
</protein>
<dbReference type="KEGG" id="samy:DB32_004529"/>
<dbReference type="STRING" id="927083.DB32_004529"/>
<keyword evidence="4" id="KW-1185">Reference proteome</keyword>
<organism evidence="3 4">
    <name type="scientific">Sandaracinus amylolyticus</name>
    <dbReference type="NCBI Taxonomy" id="927083"/>
    <lineage>
        <taxon>Bacteria</taxon>
        <taxon>Pseudomonadati</taxon>
        <taxon>Myxococcota</taxon>
        <taxon>Polyangia</taxon>
        <taxon>Polyangiales</taxon>
        <taxon>Sandaracinaceae</taxon>
        <taxon>Sandaracinus</taxon>
    </lineage>
</organism>
<feature type="signal peptide" evidence="1">
    <location>
        <begin position="1"/>
        <end position="22"/>
    </location>
</feature>
<reference evidence="3 4" key="1">
    <citation type="submission" date="2015-03" db="EMBL/GenBank/DDBJ databases">
        <title>Genome assembly of Sandaracinus amylolyticus DSM 53668.</title>
        <authorList>
            <person name="Sharma G."/>
            <person name="Subramanian S."/>
        </authorList>
    </citation>
    <scope>NUCLEOTIDE SEQUENCE [LARGE SCALE GENOMIC DNA]</scope>
    <source>
        <strain evidence="3 4">DSM 53668</strain>
    </source>
</reference>
<dbReference type="Proteomes" id="UP000034883">
    <property type="component" value="Chromosome"/>
</dbReference>
<dbReference type="AlphaFoldDB" id="A0A0F6W4R8"/>
<dbReference type="Pfam" id="PF04389">
    <property type="entry name" value="Peptidase_M28"/>
    <property type="match status" value="1"/>
</dbReference>
<evidence type="ECO:0000313" key="3">
    <source>
        <dbReference type="EMBL" id="AKF07380.1"/>
    </source>
</evidence>
<dbReference type="InterPro" id="IPR007484">
    <property type="entry name" value="Peptidase_M28"/>
</dbReference>
<evidence type="ECO:0000313" key="4">
    <source>
        <dbReference type="Proteomes" id="UP000034883"/>
    </source>
</evidence>
<dbReference type="EMBL" id="CP011125">
    <property type="protein sequence ID" value="AKF07380.1"/>
    <property type="molecule type" value="Genomic_DNA"/>
</dbReference>
<dbReference type="SUPFAM" id="SSF53187">
    <property type="entry name" value="Zn-dependent exopeptidases"/>
    <property type="match status" value="1"/>
</dbReference>
<accession>A0A0F6W4R8</accession>